<gene>
    <name evidence="7" type="ORF">CAPTEDRAFT_177616</name>
</gene>
<dbReference type="GO" id="GO:0016042">
    <property type="term" value="P:lipid catabolic process"/>
    <property type="evidence" value="ECO:0007669"/>
    <property type="project" value="UniProtKB-KW"/>
</dbReference>
<dbReference type="HOGENOM" id="CLU_022501_0_0_1"/>
<evidence type="ECO:0000313" key="8">
    <source>
        <dbReference type="EnsemblMetazoa" id="CapteP177616"/>
    </source>
</evidence>
<keyword evidence="2 5" id="KW-0378">Hydrolase</keyword>
<dbReference type="InterPro" id="IPR029058">
    <property type="entry name" value="AB_hydrolase_fold"/>
</dbReference>
<evidence type="ECO:0000256" key="6">
    <source>
        <dbReference type="PIRSR" id="PIRSR018169-1"/>
    </source>
</evidence>
<dbReference type="AlphaFoldDB" id="R7U5M4"/>
<dbReference type="Gene3D" id="3.40.50.1820">
    <property type="entry name" value="alpha/beta hydrolase"/>
    <property type="match status" value="1"/>
</dbReference>
<reference evidence="9" key="1">
    <citation type="submission" date="2012-12" db="EMBL/GenBank/DDBJ databases">
        <authorList>
            <person name="Hellsten U."/>
            <person name="Grimwood J."/>
            <person name="Chapman J.A."/>
            <person name="Shapiro H."/>
            <person name="Aerts A."/>
            <person name="Otillar R.P."/>
            <person name="Terry A.Y."/>
            <person name="Boore J.L."/>
            <person name="Simakov O."/>
            <person name="Marletaz F."/>
            <person name="Cho S.-J."/>
            <person name="Edsinger-Gonzales E."/>
            <person name="Havlak P."/>
            <person name="Kuo D.-H."/>
            <person name="Larsson T."/>
            <person name="Lv J."/>
            <person name="Arendt D."/>
            <person name="Savage R."/>
            <person name="Osoegawa K."/>
            <person name="de Jong P."/>
            <person name="Lindberg D.R."/>
            <person name="Seaver E.C."/>
            <person name="Weisblat D.A."/>
            <person name="Putnam N.H."/>
            <person name="Grigoriev I.V."/>
            <person name="Rokhsar D.S."/>
        </authorList>
    </citation>
    <scope>NUCLEOTIDE SEQUENCE</scope>
    <source>
        <strain evidence="9">I ESC-2004</strain>
    </source>
</reference>
<dbReference type="STRING" id="283909.R7U5M4"/>
<feature type="active site" description="Charge relay system" evidence="6">
    <location>
        <position position="272"/>
    </location>
</feature>
<dbReference type="EnsemblMetazoa" id="CapteT177616">
    <property type="protein sequence ID" value="CapteP177616"/>
    <property type="gene ID" value="CapteG177616"/>
</dbReference>
<protein>
    <recommendedName>
        <fullName evidence="1 5">1-alkyl-2-acetylglycerophosphocholine esterase</fullName>
        <ecNumber evidence="1 5">3.1.1.47</ecNumber>
    </recommendedName>
</protein>
<dbReference type="EMBL" id="AMQN01002044">
    <property type="status" value="NOT_ANNOTATED_CDS"/>
    <property type="molecule type" value="Genomic_DNA"/>
</dbReference>
<evidence type="ECO:0000313" key="9">
    <source>
        <dbReference type="Proteomes" id="UP000014760"/>
    </source>
</evidence>
<proteinExistence type="predicted"/>
<keyword evidence="3 5" id="KW-0442">Lipid degradation</keyword>
<evidence type="ECO:0000256" key="3">
    <source>
        <dbReference type="ARBA" id="ARBA00022963"/>
    </source>
</evidence>
<keyword evidence="4 5" id="KW-0443">Lipid metabolism</keyword>
<dbReference type="OrthoDB" id="2363873at2759"/>
<comment type="catalytic activity">
    <reaction evidence="5">
        <text>a 1-O-alkyl-2-acetyl-sn-glycero-3-phosphocholine + H2O = a 1-O-alkyl-sn-glycero-3-phosphocholine + acetate + H(+)</text>
        <dbReference type="Rhea" id="RHEA:17777"/>
        <dbReference type="ChEBI" id="CHEBI:15377"/>
        <dbReference type="ChEBI" id="CHEBI:15378"/>
        <dbReference type="ChEBI" id="CHEBI:30089"/>
        <dbReference type="ChEBI" id="CHEBI:30909"/>
        <dbReference type="ChEBI" id="CHEBI:36707"/>
        <dbReference type="EC" id="3.1.1.47"/>
    </reaction>
</comment>
<evidence type="ECO:0000256" key="2">
    <source>
        <dbReference type="ARBA" id="ARBA00022801"/>
    </source>
</evidence>
<evidence type="ECO:0000256" key="1">
    <source>
        <dbReference type="ARBA" id="ARBA00013201"/>
    </source>
</evidence>
<dbReference type="PANTHER" id="PTHR10272">
    <property type="entry name" value="PLATELET-ACTIVATING FACTOR ACETYLHYDROLASE"/>
    <property type="match status" value="1"/>
</dbReference>
<reference evidence="8" key="3">
    <citation type="submission" date="2015-06" db="UniProtKB">
        <authorList>
            <consortium name="EnsemblMetazoa"/>
        </authorList>
    </citation>
    <scope>IDENTIFICATION</scope>
</reference>
<dbReference type="OMA" id="FDQWDNL"/>
<name>R7U5M4_CAPTE</name>
<accession>R7U5M4</accession>
<feature type="active site" description="Charge relay system" evidence="6">
    <location>
        <position position="331"/>
    </location>
</feature>
<sequence>MPRVIGLKRLRSLKERITPHGRRHLPLGSGPYTVGCVDVMTDHSVAGLFLRLYYPTNSTDAQWPLWLPNKKYGNGYVYFRRKNTKIFGTILNWVGGDMYVPVLWQAPVLETEEVAEPFPVVLFTHGLGGNRTTYSTLCSDIASNGFIVAAIEHRDGSASMTYCFKQPACNDTFLEEEIGCLEAESKEDDFNIRNKQVQLRVTEIQRLLDFLETVNAGREVRNVLGHHFDLRSLKGRLDMSKVSVVGHSFGASTAIATLASGDQRVKCGVALDGWMLPLDQSVYSEVTAPLLMVNTESFQWKDNVRPMYRFGVNGDDEKMRRLLITIRGTCHQSQSDFQFMVPGRIGRMLEVRHTLEPRVAMDLNNKATLGFLAKHLDIPNCDHHDDILLGENPLVIQGTNLDLNSDD</sequence>
<reference evidence="7 9" key="2">
    <citation type="journal article" date="2013" name="Nature">
        <title>Insights into bilaterian evolution from three spiralian genomes.</title>
        <authorList>
            <person name="Simakov O."/>
            <person name="Marletaz F."/>
            <person name="Cho S.J."/>
            <person name="Edsinger-Gonzales E."/>
            <person name="Havlak P."/>
            <person name="Hellsten U."/>
            <person name="Kuo D.H."/>
            <person name="Larsson T."/>
            <person name="Lv J."/>
            <person name="Arendt D."/>
            <person name="Savage R."/>
            <person name="Osoegawa K."/>
            <person name="de Jong P."/>
            <person name="Grimwood J."/>
            <person name="Chapman J.A."/>
            <person name="Shapiro H."/>
            <person name="Aerts A."/>
            <person name="Otillar R.P."/>
            <person name="Terry A.Y."/>
            <person name="Boore J.L."/>
            <person name="Grigoriev I.V."/>
            <person name="Lindberg D.R."/>
            <person name="Seaver E.C."/>
            <person name="Weisblat D.A."/>
            <person name="Putnam N.H."/>
            <person name="Rokhsar D.S."/>
        </authorList>
    </citation>
    <scope>NUCLEOTIDE SEQUENCE</scope>
    <source>
        <strain evidence="7 9">I ESC-2004</strain>
    </source>
</reference>
<keyword evidence="9" id="KW-1185">Reference proteome</keyword>
<dbReference type="Proteomes" id="UP000014760">
    <property type="component" value="Unassembled WGS sequence"/>
</dbReference>
<dbReference type="SUPFAM" id="SSF53474">
    <property type="entry name" value="alpha/beta-Hydrolases"/>
    <property type="match status" value="1"/>
</dbReference>
<dbReference type="Pfam" id="PF03403">
    <property type="entry name" value="PAF-AH_p_II"/>
    <property type="match status" value="1"/>
</dbReference>
<dbReference type="EMBL" id="KB307920">
    <property type="protein sequence ID" value="ELT98440.1"/>
    <property type="molecule type" value="Genomic_DNA"/>
</dbReference>
<organism evidence="7">
    <name type="scientific">Capitella teleta</name>
    <name type="common">Polychaete worm</name>
    <dbReference type="NCBI Taxonomy" id="283909"/>
    <lineage>
        <taxon>Eukaryota</taxon>
        <taxon>Metazoa</taxon>
        <taxon>Spiralia</taxon>
        <taxon>Lophotrochozoa</taxon>
        <taxon>Annelida</taxon>
        <taxon>Polychaeta</taxon>
        <taxon>Sedentaria</taxon>
        <taxon>Scolecida</taxon>
        <taxon>Capitellidae</taxon>
        <taxon>Capitella</taxon>
    </lineage>
</organism>
<evidence type="ECO:0000313" key="7">
    <source>
        <dbReference type="EMBL" id="ELT98440.1"/>
    </source>
</evidence>
<dbReference type="InterPro" id="IPR016715">
    <property type="entry name" value="PAF_acetylhydro_eukaryote"/>
</dbReference>
<evidence type="ECO:0000256" key="4">
    <source>
        <dbReference type="ARBA" id="ARBA00023098"/>
    </source>
</evidence>
<evidence type="ECO:0000256" key="5">
    <source>
        <dbReference type="PIRNR" id="PIRNR018169"/>
    </source>
</evidence>
<dbReference type="PIRSF" id="PIRSF018169">
    <property type="entry name" value="PAF_acetylhydrolase"/>
    <property type="match status" value="1"/>
</dbReference>
<dbReference type="EC" id="3.1.1.47" evidence="1 5"/>
<dbReference type="GO" id="GO:0003847">
    <property type="term" value="F:1-alkyl-2-acetylglycerophosphocholine esterase activity"/>
    <property type="evidence" value="ECO:0007669"/>
    <property type="project" value="UniProtKB-UniRule"/>
</dbReference>
<dbReference type="PANTHER" id="PTHR10272:SF0">
    <property type="entry name" value="PLATELET-ACTIVATING FACTOR ACETYLHYDROLASE"/>
    <property type="match status" value="1"/>
</dbReference>
<feature type="active site" description="Nucleophile" evidence="6">
    <location>
        <position position="248"/>
    </location>
</feature>